<comment type="caution">
    <text evidence="3">The sequence shown here is derived from an EMBL/GenBank/DDBJ whole genome shotgun (WGS) entry which is preliminary data.</text>
</comment>
<dbReference type="Proteomes" id="UP000567179">
    <property type="component" value="Unassembled WGS sequence"/>
</dbReference>
<proteinExistence type="inferred from homology"/>
<reference evidence="3 4" key="1">
    <citation type="journal article" date="2020" name="ISME J.">
        <title>Uncovering the hidden diversity of litter-decomposition mechanisms in mushroom-forming fungi.</title>
        <authorList>
            <person name="Floudas D."/>
            <person name="Bentzer J."/>
            <person name="Ahren D."/>
            <person name="Johansson T."/>
            <person name="Persson P."/>
            <person name="Tunlid A."/>
        </authorList>
    </citation>
    <scope>NUCLEOTIDE SEQUENCE [LARGE SCALE GENOMIC DNA]</scope>
    <source>
        <strain evidence="3 4">CBS 101986</strain>
    </source>
</reference>
<dbReference type="InterPro" id="IPR021765">
    <property type="entry name" value="UstYa-like"/>
</dbReference>
<keyword evidence="2" id="KW-0472">Membrane</keyword>
<organism evidence="3 4">
    <name type="scientific">Psilocybe cf. subviscida</name>
    <dbReference type="NCBI Taxonomy" id="2480587"/>
    <lineage>
        <taxon>Eukaryota</taxon>
        <taxon>Fungi</taxon>
        <taxon>Dikarya</taxon>
        <taxon>Basidiomycota</taxon>
        <taxon>Agaricomycotina</taxon>
        <taxon>Agaricomycetes</taxon>
        <taxon>Agaricomycetidae</taxon>
        <taxon>Agaricales</taxon>
        <taxon>Agaricineae</taxon>
        <taxon>Strophariaceae</taxon>
        <taxon>Psilocybe</taxon>
    </lineage>
</organism>
<keyword evidence="2" id="KW-0812">Transmembrane</keyword>
<accession>A0A8H5BRJ2</accession>
<keyword evidence="2" id="KW-1133">Transmembrane helix</keyword>
<evidence type="ECO:0000256" key="2">
    <source>
        <dbReference type="SAM" id="Phobius"/>
    </source>
</evidence>
<dbReference type="OrthoDB" id="3687641at2759"/>
<name>A0A8H5BRJ2_9AGAR</name>
<dbReference type="AlphaFoldDB" id="A0A8H5BRJ2"/>
<sequence>MPLDHKADSPLYEALLKGDDDETYTHRDRKSRKNLPRPLLHLITAVQMVVIVVLLFKLRKPLVGNELYLYSPAEGAVQYEVKTFFFDLQDDISPFHQPPSPKLDQMWQDLYSFGSSWVKLGRVKVEW</sequence>
<dbReference type="Pfam" id="PF11807">
    <property type="entry name" value="UstYa"/>
    <property type="match status" value="1"/>
</dbReference>
<dbReference type="EMBL" id="JAACJJ010000014">
    <property type="protein sequence ID" value="KAF5327263.1"/>
    <property type="molecule type" value="Genomic_DNA"/>
</dbReference>
<feature type="transmembrane region" description="Helical" evidence="2">
    <location>
        <begin position="39"/>
        <end position="58"/>
    </location>
</feature>
<evidence type="ECO:0000313" key="3">
    <source>
        <dbReference type="EMBL" id="KAF5327263.1"/>
    </source>
</evidence>
<dbReference type="GO" id="GO:0043386">
    <property type="term" value="P:mycotoxin biosynthetic process"/>
    <property type="evidence" value="ECO:0007669"/>
    <property type="project" value="InterPro"/>
</dbReference>
<protein>
    <submittedName>
        <fullName evidence="3">Uncharacterized protein</fullName>
    </submittedName>
</protein>
<evidence type="ECO:0000313" key="4">
    <source>
        <dbReference type="Proteomes" id="UP000567179"/>
    </source>
</evidence>
<comment type="similarity">
    <text evidence="1">Belongs to the ustYa family.</text>
</comment>
<keyword evidence="4" id="KW-1185">Reference proteome</keyword>
<evidence type="ECO:0000256" key="1">
    <source>
        <dbReference type="ARBA" id="ARBA00035112"/>
    </source>
</evidence>
<gene>
    <name evidence="3" type="ORF">D9619_003930</name>
</gene>